<dbReference type="InterPro" id="IPR012657">
    <property type="entry name" value="23S_rRNA-intervening_sequence"/>
</dbReference>
<dbReference type="SUPFAM" id="SSF158446">
    <property type="entry name" value="IVS-encoded protein-like"/>
    <property type="match status" value="1"/>
</dbReference>
<protein>
    <submittedName>
        <fullName evidence="1">Four helix bundle protein</fullName>
    </submittedName>
</protein>
<dbReference type="Gene3D" id="1.20.1440.60">
    <property type="entry name" value="23S rRNA-intervening sequence"/>
    <property type="match status" value="1"/>
</dbReference>
<name>A0ABV8JM66_9FLAO</name>
<reference evidence="2" key="1">
    <citation type="journal article" date="2019" name="Int. J. Syst. Evol. Microbiol.">
        <title>The Global Catalogue of Microorganisms (GCM) 10K type strain sequencing project: providing services to taxonomists for standard genome sequencing and annotation.</title>
        <authorList>
            <consortium name="The Broad Institute Genomics Platform"/>
            <consortium name="The Broad Institute Genome Sequencing Center for Infectious Disease"/>
            <person name="Wu L."/>
            <person name="Ma J."/>
        </authorList>
    </citation>
    <scope>NUCLEOTIDE SEQUENCE [LARGE SCALE GENOMIC DNA]</scope>
    <source>
        <strain evidence="2">CECT 7477</strain>
    </source>
</reference>
<dbReference type="RefSeq" id="WP_192460808.1">
    <property type="nucleotide sequence ID" value="NZ_JACYFJ010000001.1"/>
</dbReference>
<gene>
    <name evidence="1" type="ORF">ACFOUT_06520</name>
</gene>
<dbReference type="PANTHER" id="PTHR38471">
    <property type="entry name" value="FOUR HELIX BUNDLE PROTEIN"/>
    <property type="match status" value="1"/>
</dbReference>
<dbReference type="PANTHER" id="PTHR38471:SF2">
    <property type="entry name" value="FOUR HELIX BUNDLE PROTEIN"/>
    <property type="match status" value="1"/>
</dbReference>
<comment type="caution">
    <text evidence="1">The sequence shown here is derived from an EMBL/GenBank/DDBJ whole genome shotgun (WGS) entry which is preliminary data.</text>
</comment>
<sequence>MYKQLTAYKTAFSLAMDVFEMTKKFPKEERYSLTDQIRRSSRSVCANIAEGYRKRRYVKHFVAKLTDADMENTETQVWLEFSLACQYIQEETKIELYNKTVEVGKLLGYMINNPKKFSSK</sequence>
<dbReference type="CDD" id="cd16377">
    <property type="entry name" value="23S_rRNA_IVP_like"/>
    <property type="match status" value="1"/>
</dbReference>
<evidence type="ECO:0000313" key="1">
    <source>
        <dbReference type="EMBL" id="MFC4095520.1"/>
    </source>
</evidence>
<dbReference type="EMBL" id="JBHSAW010000004">
    <property type="protein sequence ID" value="MFC4095520.1"/>
    <property type="molecule type" value="Genomic_DNA"/>
</dbReference>
<proteinExistence type="predicted"/>
<dbReference type="Pfam" id="PF05635">
    <property type="entry name" value="23S_rRNA_IVP"/>
    <property type="match status" value="1"/>
</dbReference>
<accession>A0ABV8JM66</accession>
<dbReference type="InterPro" id="IPR036583">
    <property type="entry name" value="23S_rRNA_IVS_sf"/>
</dbReference>
<evidence type="ECO:0000313" key="2">
    <source>
        <dbReference type="Proteomes" id="UP001595814"/>
    </source>
</evidence>
<keyword evidence="2" id="KW-1185">Reference proteome</keyword>
<dbReference type="NCBIfam" id="TIGR02436">
    <property type="entry name" value="four helix bundle protein"/>
    <property type="match status" value="1"/>
</dbReference>
<dbReference type="Proteomes" id="UP001595814">
    <property type="component" value="Unassembled WGS sequence"/>
</dbReference>
<organism evidence="1 2">
    <name type="scientific">Euzebyella saccharophila</name>
    <dbReference type="NCBI Taxonomy" id="679664"/>
    <lineage>
        <taxon>Bacteria</taxon>
        <taxon>Pseudomonadati</taxon>
        <taxon>Bacteroidota</taxon>
        <taxon>Flavobacteriia</taxon>
        <taxon>Flavobacteriales</taxon>
        <taxon>Flavobacteriaceae</taxon>
        <taxon>Euzebyella</taxon>
    </lineage>
</organism>